<evidence type="ECO:0000313" key="1">
    <source>
        <dbReference type="EMBL" id="EMY76035.1"/>
    </source>
</evidence>
<name>N1WAU1_9LEPT</name>
<keyword evidence="2" id="KW-1185">Reference proteome</keyword>
<protein>
    <submittedName>
        <fullName evidence="1">Uncharacterized protein</fullName>
    </submittedName>
</protein>
<accession>N1WAU1</accession>
<dbReference type="EMBL" id="AOHC02000056">
    <property type="protein sequence ID" value="EMY76035.1"/>
    <property type="molecule type" value="Genomic_DNA"/>
</dbReference>
<organism evidence="1 2">
    <name type="scientific">Leptospira weilii serovar Ranarum str. ICFT</name>
    <dbReference type="NCBI Taxonomy" id="1218598"/>
    <lineage>
        <taxon>Bacteria</taxon>
        <taxon>Pseudomonadati</taxon>
        <taxon>Spirochaetota</taxon>
        <taxon>Spirochaetia</taxon>
        <taxon>Leptospirales</taxon>
        <taxon>Leptospiraceae</taxon>
        <taxon>Leptospira</taxon>
    </lineage>
</organism>
<comment type="caution">
    <text evidence="1">The sequence shown here is derived from an EMBL/GenBank/DDBJ whole genome shotgun (WGS) entry which is preliminary data.</text>
</comment>
<dbReference type="Proteomes" id="UP000012313">
    <property type="component" value="Unassembled WGS sequence"/>
</dbReference>
<reference evidence="1" key="1">
    <citation type="submission" date="2013-03" db="EMBL/GenBank/DDBJ databases">
        <authorList>
            <person name="Harkins D.M."/>
            <person name="Durkin A.S."/>
            <person name="Brinkac L.M."/>
            <person name="Haft D.H."/>
            <person name="Selengut J.D."/>
            <person name="Sanka R."/>
            <person name="DePew J."/>
            <person name="Purushe J."/>
            <person name="Hartskeerl R.A."/>
            <person name="Ahmed A."/>
            <person name="van der Linden H."/>
            <person name="Goris M.G.A."/>
            <person name="Vinetz J.M."/>
            <person name="Sutton G.G."/>
            <person name="Nierman W.C."/>
            <person name="Fouts D.E."/>
        </authorList>
    </citation>
    <scope>NUCLEOTIDE SEQUENCE [LARGE SCALE GENOMIC DNA]</scope>
    <source>
        <strain evidence="1">ICFT</strain>
    </source>
</reference>
<dbReference type="AlphaFoldDB" id="N1WAU1"/>
<evidence type="ECO:0000313" key="2">
    <source>
        <dbReference type="Proteomes" id="UP000012313"/>
    </source>
</evidence>
<proteinExistence type="predicted"/>
<sequence length="60" mass="7295">MFRRNSKIKSCLRFASKSRSAIFSYKRKIDHKKFRNLKNLQGISGKIDFKYYGAQHEYFR</sequence>
<gene>
    <name evidence="1" type="ORF">LEP1GSC060_2285</name>
</gene>
<dbReference type="STRING" id="1218598.LEP1GSC060_2285"/>